<evidence type="ECO:0000256" key="1">
    <source>
        <dbReference type="ARBA" id="ARBA00009437"/>
    </source>
</evidence>
<evidence type="ECO:0000256" key="3">
    <source>
        <dbReference type="ARBA" id="ARBA00023125"/>
    </source>
</evidence>
<feature type="domain" description="HTH lysR-type" evidence="5">
    <location>
        <begin position="12"/>
        <end position="69"/>
    </location>
</feature>
<dbReference type="InterPro" id="IPR037402">
    <property type="entry name" value="YidZ_PBP2"/>
</dbReference>
<dbReference type="Gene3D" id="3.40.190.10">
    <property type="entry name" value="Periplasmic binding protein-like II"/>
    <property type="match status" value="2"/>
</dbReference>
<evidence type="ECO:0000313" key="7">
    <source>
        <dbReference type="Proteomes" id="UP001501671"/>
    </source>
</evidence>
<sequence length="312" mass="34785">MSDIMNRNVESIDVPLLRAFRALVDESSVTRAAHLLGMSQPAMSAQLKKLREVFRDPILTRTAGGSRPTERASDLIGPVREVLRRIELLAASPAEGLAPSDYQLTVKITATDYAQRILLNRILAPMREKAPGVRLEFRRADRTQVREWMEQGLVDLGIGPMTVPSGRLHFRRLYRDNALCILGPGTLAADMPLTLDAYCGLAHVRVVPARESYFDDAVTRRLAKLGRKRQVVLTVPDFLALADIVRGAPVGATVPRTLLQMDGHADGFDVRPLPFSLPDMQVGLYWHDRTHNSAVHKWLRAIITETFRTAGR</sequence>
<keyword evidence="2" id="KW-0805">Transcription regulation</keyword>
<dbReference type="InterPro" id="IPR036388">
    <property type="entry name" value="WH-like_DNA-bd_sf"/>
</dbReference>
<dbReference type="PROSITE" id="PS50931">
    <property type="entry name" value="HTH_LYSR"/>
    <property type="match status" value="1"/>
</dbReference>
<proteinExistence type="inferred from homology"/>
<keyword evidence="4" id="KW-0804">Transcription</keyword>
<dbReference type="CDD" id="cd08417">
    <property type="entry name" value="PBP2_Nitroaromatics_like"/>
    <property type="match status" value="1"/>
</dbReference>
<dbReference type="InterPro" id="IPR036390">
    <property type="entry name" value="WH_DNA-bd_sf"/>
</dbReference>
<comment type="similarity">
    <text evidence="1">Belongs to the LysR transcriptional regulatory family.</text>
</comment>
<reference evidence="7" key="1">
    <citation type="journal article" date="2019" name="Int. J. Syst. Evol. Microbiol.">
        <title>The Global Catalogue of Microorganisms (GCM) 10K type strain sequencing project: providing services to taxonomists for standard genome sequencing and annotation.</title>
        <authorList>
            <consortium name="The Broad Institute Genomics Platform"/>
            <consortium name="The Broad Institute Genome Sequencing Center for Infectious Disease"/>
            <person name="Wu L."/>
            <person name="Ma J."/>
        </authorList>
    </citation>
    <scope>NUCLEOTIDE SEQUENCE [LARGE SCALE GENOMIC DNA]</scope>
    <source>
        <strain evidence="7">JCM 17666</strain>
    </source>
</reference>
<dbReference type="PANTHER" id="PTHR30118:SF15">
    <property type="entry name" value="TRANSCRIPTIONAL REGULATORY PROTEIN"/>
    <property type="match status" value="1"/>
</dbReference>
<name>A0ABP8GSX7_9BURK</name>
<comment type="caution">
    <text evidence="6">The sequence shown here is derived from an EMBL/GenBank/DDBJ whole genome shotgun (WGS) entry which is preliminary data.</text>
</comment>
<gene>
    <name evidence="6" type="ORF">GCM10023144_16230</name>
</gene>
<protein>
    <submittedName>
        <fullName evidence="6">LysR family transcriptional regulator</fullName>
    </submittedName>
</protein>
<dbReference type="InterPro" id="IPR005119">
    <property type="entry name" value="LysR_subst-bd"/>
</dbReference>
<evidence type="ECO:0000259" key="5">
    <source>
        <dbReference type="PROSITE" id="PS50931"/>
    </source>
</evidence>
<dbReference type="Pfam" id="PF00126">
    <property type="entry name" value="HTH_1"/>
    <property type="match status" value="1"/>
</dbReference>
<dbReference type="SUPFAM" id="SSF53850">
    <property type="entry name" value="Periplasmic binding protein-like II"/>
    <property type="match status" value="1"/>
</dbReference>
<dbReference type="PANTHER" id="PTHR30118">
    <property type="entry name" value="HTH-TYPE TRANSCRIPTIONAL REGULATOR LEUO-RELATED"/>
    <property type="match status" value="1"/>
</dbReference>
<dbReference type="Gene3D" id="1.10.10.10">
    <property type="entry name" value="Winged helix-like DNA-binding domain superfamily/Winged helix DNA-binding domain"/>
    <property type="match status" value="1"/>
</dbReference>
<keyword evidence="3" id="KW-0238">DNA-binding</keyword>
<evidence type="ECO:0000256" key="4">
    <source>
        <dbReference type="ARBA" id="ARBA00023163"/>
    </source>
</evidence>
<dbReference type="PRINTS" id="PR00039">
    <property type="entry name" value="HTHLYSR"/>
</dbReference>
<dbReference type="EMBL" id="BAABFO010000006">
    <property type="protein sequence ID" value="GAA4329443.1"/>
    <property type="molecule type" value="Genomic_DNA"/>
</dbReference>
<evidence type="ECO:0000313" key="6">
    <source>
        <dbReference type="EMBL" id="GAA4329443.1"/>
    </source>
</evidence>
<accession>A0ABP8GSX7</accession>
<keyword evidence="7" id="KW-1185">Reference proteome</keyword>
<organism evidence="6 7">
    <name type="scientific">Pigmentiphaga soli</name>
    <dbReference type="NCBI Taxonomy" id="1007095"/>
    <lineage>
        <taxon>Bacteria</taxon>
        <taxon>Pseudomonadati</taxon>
        <taxon>Pseudomonadota</taxon>
        <taxon>Betaproteobacteria</taxon>
        <taxon>Burkholderiales</taxon>
        <taxon>Alcaligenaceae</taxon>
        <taxon>Pigmentiphaga</taxon>
    </lineage>
</organism>
<dbReference type="Pfam" id="PF03466">
    <property type="entry name" value="LysR_substrate"/>
    <property type="match status" value="1"/>
</dbReference>
<evidence type="ECO:0000256" key="2">
    <source>
        <dbReference type="ARBA" id="ARBA00023015"/>
    </source>
</evidence>
<dbReference type="SUPFAM" id="SSF46785">
    <property type="entry name" value="Winged helix' DNA-binding domain"/>
    <property type="match status" value="1"/>
</dbReference>
<dbReference type="InterPro" id="IPR050389">
    <property type="entry name" value="LysR-type_TF"/>
</dbReference>
<dbReference type="InterPro" id="IPR000847">
    <property type="entry name" value="LysR_HTH_N"/>
</dbReference>
<dbReference type="Proteomes" id="UP001501671">
    <property type="component" value="Unassembled WGS sequence"/>
</dbReference>